<comment type="caution">
    <text evidence="1">The sequence shown here is derived from an EMBL/GenBank/DDBJ whole genome shotgun (WGS) entry which is preliminary data.</text>
</comment>
<dbReference type="Proteomes" id="UP001054837">
    <property type="component" value="Unassembled WGS sequence"/>
</dbReference>
<dbReference type="EMBL" id="BPLQ01002587">
    <property type="protein sequence ID" value="GIX94265.1"/>
    <property type="molecule type" value="Genomic_DNA"/>
</dbReference>
<accession>A0AAV4PE71</accession>
<evidence type="ECO:0000313" key="1">
    <source>
        <dbReference type="EMBL" id="GIX94265.1"/>
    </source>
</evidence>
<evidence type="ECO:0000313" key="2">
    <source>
        <dbReference type="Proteomes" id="UP001054837"/>
    </source>
</evidence>
<proteinExistence type="predicted"/>
<organism evidence="1 2">
    <name type="scientific">Caerostris darwini</name>
    <dbReference type="NCBI Taxonomy" id="1538125"/>
    <lineage>
        <taxon>Eukaryota</taxon>
        <taxon>Metazoa</taxon>
        <taxon>Ecdysozoa</taxon>
        <taxon>Arthropoda</taxon>
        <taxon>Chelicerata</taxon>
        <taxon>Arachnida</taxon>
        <taxon>Araneae</taxon>
        <taxon>Araneomorphae</taxon>
        <taxon>Entelegynae</taxon>
        <taxon>Araneoidea</taxon>
        <taxon>Araneidae</taxon>
        <taxon>Caerostris</taxon>
    </lineage>
</organism>
<name>A0AAV4PE71_9ARAC</name>
<protein>
    <submittedName>
        <fullName evidence="1">Uncharacterized protein</fullName>
    </submittedName>
</protein>
<reference evidence="1 2" key="1">
    <citation type="submission" date="2021-06" db="EMBL/GenBank/DDBJ databases">
        <title>Caerostris darwini draft genome.</title>
        <authorList>
            <person name="Kono N."/>
            <person name="Arakawa K."/>
        </authorList>
    </citation>
    <scope>NUCLEOTIDE SEQUENCE [LARGE SCALE GENOMIC DNA]</scope>
</reference>
<keyword evidence="2" id="KW-1185">Reference proteome</keyword>
<dbReference type="AlphaFoldDB" id="A0AAV4PE71"/>
<sequence>MLCFLKYVFGNKPVNKENICKWDVLLSFFHNTAWLSLEYASSYIVDAGDDQWRWTCGQYGSRWQIKTYKEKLEENSFNPNPIAIIQ</sequence>
<gene>
    <name evidence="1" type="ORF">CDAR_562081</name>
</gene>